<feature type="transmembrane region" description="Helical" evidence="7">
    <location>
        <begin position="88"/>
        <end position="107"/>
    </location>
</feature>
<dbReference type="InterPro" id="IPR005226">
    <property type="entry name" value="UPF0014_fam"/>
</dbReference>
<feature type="transmembrane region" description="Helical" evidence="7">
    <location>
        <begin position="248"/>
        <end position="274"/>
    </location>
</feature>
<feature type="transmembrane region" description="Helical" evidence="7">
    <location>
        <begin position="218"/>
        <end position="236"/>
    </location>
</feature>
<proteinExistence type="inferred from homology"/>
<evidence type="ECO:0000256" key="4">
    <source>
        <dbReference type="ARBA" id="ARBA00022989"/>
    </source>
</evidence>
<keyword evidence="3 7" id="KW-0812">Transmembrane</keyword>
<evidence type="ECO:0000313" key="8">
    <source>
        <dbReference type="EMBL" id="KAF9447402.1"/>
    </source>
</evidence>
<sequence length="337" mass="36694">MHPSGTNLTSIPFAITADSDTPPPSTKPELGWENVAIALAFILFNTFLSRILKIGVGTSLLVSAIRCIVQLTLVATILQQVFAAEDKWVVAGISFLLNLLGTIEIVVNKSKRRYQYMFTSVLCAMLCSTIPVSIIGTRYAMAVDPFWTPIQYIPIVGMLCGSTISGMTVSISYVLKELQENRDKVEVYLAFGASRVEASRPIVIEALRLALTPTINTMSVMGIIAIPGMMTGAILGGSSVQQAARLQIIIIFMNSASTALASIFATFSIIAVTVDRHHRIRIDRIEDKKHVVWRANDWVTGKMGQGISKIAAVSRRKLTSAHDKVRTGEEERAALLG</sequence>
<evidence type="ECO:0000256" key="6">
    <source>
        <dbReference type="SAM" id="MobiDB-lite"/>
    </source>
</evidence>
<organism evidence="8 9">
    <name type="scientific">Macrolepiota fuliginosa MF-IS2</name>
    <dbReference type="NCBI Taxonomy" id="1400762"/>
    <lineage>
        <taxon>Eukaryota</taxon>
        <taxon>Fungi</taxon>
        <taxon>Dikarya</taxon>
        <taxon>Basidiomycota</taxon>
        <taxon>Agaricomycotina</taxon>
        <taxon>Agaricomycetes</taxon>
        <taxon>Agaricomycetidae</taxon>
        <taxon>Agaricales</taxon>
        <taxon>Agaricineae</taxon>
        <taxon>Agaricaceae</taxon>
        <taxon>Macrolepiota</taxon>
    </lineage>
</organism>
<comment type="caution">
    <text evidence="8">The sequence shown here is derived from an EMBL/GenBank/DDBJ whole genome shotgun (WGS) entry which is preliminary data.</text>
</comment>
<comment type="similarity">
    <text evidence="2">Belongs to the UPF0014 family.</text>
</comment>
<feature type="transmembrane region" description="Helical" evidence="7">
    <location>
        <begin position="119"/>
        <end position="140"/>
    </location>
</feature>
<dbReference type="EMBL" id="MU151201">
    <property type="protein sequence ID" value="KAF9447402.1"/>
    <property type="molecule type" value="Genomic_DNA"/>
</dbReference>
<feature type="transmembrane region" description="Helical" evidence="7">
    <location>
        <begin position="60"/>
        <end position="82"/>
    </location>
</feature>
<name>A0A9P5XCA1_9AGAR</name>
<keyword evidence="9" id="KW-1185">Reference proteome</keyword>
<evidence type="ECO:0000313" key="9">
    <source>
        <dbReference type="Proteomes" id="UP000807342"/>
    </source>
</evidence>
<keyword evidence="5 7" id="KW-0472">Membrane</keyword>
<gene>
    <name evidence="8" type="ORF">P691DRAFT_671565</name>
</gene>
<protein>
    <submittedName>
        <fullName evidence="8">Uncharacterized protein</fullName>
    </submittedName>
</protein>
<evidence type="ECO:0000256" key="1">
    <source>
        <dbReference type="ARBA" id="ARBA00004141"/>
    </source>
</evidence>
<dbReference type="OrthoDB" id="432685at2759"/>
<feature type="compositionally biased region" description="Polar residues" evidence="6">
    <location>
        <begin position="1"/>
        <end position="10"/>
    </location>
</feature>
<evidence type="ECO:0000256" key="2">
    <source>
        <dbReference type="ARBA" id="ARBA00005268"/>
    </source>
</evidence>
<evidence type="ECO:0000256" key="3">
    <source>
        <dbReference type="ARBA" id="ARBA00022692"/>
    </source>
</evidence>
<evidence type="ECO:0000256" key="5">
    <source>
        <dbReference type="ARBA" id="ARBA00023136"/>
    </source>
</evidence>
<feature type="region of interest" description="Disordered" evidence="6">
    <location>
        <begin position="1"/>
        <end position="26"/>
    </location>
</feature>
<dbReference type="Pfam" id="PF03649">
    <property type="entry name" value="UPF0014"/>
    <property type="match status" value="1"/>
</dbReference>
<accession>A0A9P5XCA1</accession>
<evidence type="ECO:0000256" key="7">
    <source>
        <dbReference type="SAM" id="Phobius"/>
    </source>
</evidence>
<feature type="transmembrane region" description="Helical" evidence="7">
    <location>
        <begin position="30"/>
        <end position="48"/>
    </location>
</feature>
<dbReference type="AlphaFoldDB" id="A0A9P5XCA1"/>
<comment type="subcellular location">
    <subcellularLocation>
        <location evidence="1">Membrane</location>
        <topology evidence="1">Multi-pass membrane protein</topology>
    </subcellularLocation>
</comment>
<dbReference type="GO" id="GO:0005886">
    <property type="term" value="C:plasma membrane"/>
    <property type="evidence" value="ECO:0007669"/>
    <property type="project" value="TreeGrafter"/>
</dbReference>
<dbReference type="PANTHER" id="PTHR30028">
    <property type="entry name" value="UPF0014 INNER MEMBRANE PROTEIN YBBM-RELATED"/>
    <property type="match status" value="1"/>
</dbReference>
<feature type="transmembrane region" description="Helical" evidence="7">
    <location>
        <begin position="152"/>
        <end position="175"/>
    </location>
</feature>
<reference evidence="8" key="1">
    <citation type="submission" date="2020-11" db="EMBL/GenBank/DDBJ databases">
        <authorList>
            <consortium name="DOE Joint Genome Institute"/>
            <person name="Ahrendt S."/>
            <person name="Riley R."/>
            <person name="Andreopoulos W."/>
            <person name="Labutti K."/>
            <person name="Pangilinan J."/>
            <person name="Ruiz-Duenas F.J."/>
            <person name="Barrasa J.M."/>
            <person name="Sanchez-Garcia M."/>
            <person name="Camarero S."/>
            <person name="Miyauchi S."/>
            <person name="Serrano A."/>
            <person name="Linde D."/>
            <person name="Babiker R."/>
            <person name="Drula E."/>
            <person name="Ayuso-Fernandez I."/>
            <person name="Pacheco R."/>
            <person name="Padilla G."/>
            <person name="Ferreira P."/>
            <person name="Barriuso J."/>
            <person name="Kellner H."/>
            <person name="Castanera R."/>
            <person name="Alfaro M."/>
            <person name="Ramirez L."/>
            <person name="Pisabarro A.G."/>
            <person name="Kuo A."/>
            <person name="Tritt A."/>
            <person name="Lipzen A."/>
            <person name="He G."/>
            <person name="Yan M."/>
            <person name="Ng V."/>
            <person name="Cullen D."/>
            <person name="Martin F."/>
            <person name="Rosso M.-N."/>
            <person name="Henrissat B."/>
            <person name="Hibbett D."/>
            <person name="Martinez A.T."/>
            <person name="Grigoriev I.V."/>
        </authorList>
    </citation>
    <scope>NUCLEOTIDE SEQUENCE</scope>
    <source>
        <strain evidence="8">MF-IS2</strain>
    </source>
</reference>
<dbReference type="PANTHER" id="PTHR30028:SF0">
    <property type="entry name" value="PROTEIN ALUMINUM SENSITIVE 3"/>
    <property type="match status" value="1"/>
</dbReference>
<keyword evidence="4 7" id="KW-1133">Transmembrane helix</keyword>
<dbReference type="Proteomes" id="UP000807342">
    <property type="component" value="Unassembled WGS sequence"/>
</dbReference>